<dbReference type="SUPFAM" id="SSF103190">
    <property type="entry name" value="Sensory domain-like"/>
    <property type="match status" value="1"/>
</dbReference>
<dbReference type="CDD" id="cd01948">
    <property type="entry name" value="EAL"/>
    <property type="match status" value="1"/>
</dbReference>
<protein>
    <submittedName>
        <fullName evidence="3">EAL domain-containing protein (Putative c-di-GMP-specific phosphodiesterase class I)</fullName>
    </submittedName>
</protein>
<dbReference type="InterPro" id="IPR035919">
    <property type="entry name" value="EAL_sf"/>
</dbReference>
<gene>
    <name evidence="3" type="ORF">J2T15_005804</name>
</gene>
<accession>A0ABT9U9R6</accession>
<dbReference type="PROSITE" id="PS50883">
    <property type="entry name" value="EAL"/>
    <property type="match status" value="1"/>
</dbReference>
<reference evidence="3 4" key="1">
    <citation type="submission" date="2023-07" db="EMBL/GenBank/DDBJ databases">
        <title>Sorghum-associated microbial communities from plants grown in Nebraska, USA.</title>
        <authorList>
            <person name="Schachtman D."/>
        </authorList>
    </citation>
    <scope>NUCLEOTIDE SEQUENCE [LARGE SCALE GENOMIC DNA]</scope>
    <source>
        <strain evidence="3 4">CC482</strain>
    </source>
</reference>
<dbReference type="PANTHER" id="PTHR33121">
    <property type="entry name" value="CYCLIC DI-GMP PHOSPHODIESTERASE PDEF"/>
    <property type="match status" value="1"/>
</dbReference>
<dbReference type="SUPFAM" id="SSF141868">
    <property type="entry name" value="EAL domain-like"/>
    <property type="match status" value="1"/>
</dbReference>
<dbReference type="Proteomes" id="UP001229346">
    <property type="component" value="Unassembled WGS sequence"/>
</dbReference>
<feature type="domain" description="EAL" evidence="2">
    <location>
        <begin position="3"/>
        <end position="257"/>
    </location>
</feature>
<dbReference type="InterPro" id="IPR050706">
    <property type="entry name" value="Cyclic-di-GMP_PDE-like"/>
</dbReference>
<keyword evidence="1" id="KW-0175">Coiled coil</keyword>
<dbReference type="InterPro" id="IPR001633">
    <property type="entry name" value="EAL_dom"/>
</dbReference>
<evidence type="ECO:0000313" key="4">
    <source>
        <dbReference type="Proteomes" id="UP001229346"/>
    </source>
</evidence>
<dbReference type="Pfam" id="PF00563">
    <property type="entry name" value="EAL"/>
    <property type="match status" value="1"/>
</dbReference>
<keyword evidence="4" id="KW-1185">Reference proteome</keyword>
<name>A0ABT9U9R6_PAEHA</name>
<dbReference type="SMART" id="SM00052">
    <property type="entry name" value="EAL"/>
    <property type="match status" value="1"/>
</dbReference>
<sequence length="411" mass="46785">MSDARTTLALPKALGLNGEKLAAYYQPIIAMDTRRIMGYEVLARAVKGDFVRSLGPFFSDESVPDEEHILVDRLLREQAFAKLGRTEDPPMLFINLKPSWIYRYEQSGELFTLSLLQKYGIDPRRVVIEITEQSFRGSMEVLRTVVDLYREQGCQIAIDDVGSGFSSFDRIAQIQPNLLKIDIHMIKKSATHDGYFGVLRSFSDMAELIGASLLVEGVETREDLARSIQAGARYVQGFMFAKAEADFRASDSFAAIIIEELERHLLHHVISERDWQVKAEQLAKKLARIREKAGNMDDNDGWALQLLPELDSGYIRVYLCNQDGIQLSANYCRELDGSWRSEDQFRGANWCWRPYFVPNLVQMNEDRRSIVSRAYIDLDTHAWIRTISVLVGPGLILFADLVDMEHGAQSF</sequence>
<comment type="caution">
    <text evidence="3">The sequence shown here is derived from an EMBL/GenBank/DDBJ whole genome shotgun (WGS) entry which is preliminary data.</text>
</comment>
<proteinExistence type="predicted"/>
<dbReference type="RefSeq" id="WP_307208384.1">
    <property type="nucleotide sequence ID" value="NZ_JAUSSU010000018.1"/>
</dbReference>
<evidence type="ECO:0000313" key="3">
    <source>
        <dbReference type="EMBL" id="MDQ0116328.1"/>
    </source>
</evidence>
<dbReference type="InterPro" id="IPR018842">
    <property type="entry name" value="YkuI_C"/>
</dbReference>
<dbReference type="Gene3D" id="3.20.20.450">
    <property type="entry name" value="EAL domain"/>
    <property type="match status" value="1"/>
</dbReference>
<dbReference type="Gene3D" id="3.30.450.20">
    <property type="entry name" value="PAS domain"/>
    <property type="match status" value="1"/>
</dbReference>
<dbReference type="InterPro" id="IPR029151">
    <property type="entry name" value="Sensor-like_sf"/>
</dbReference>
<feature type="coiled-coil region" evidence="1">
    <location>
        <begin position="272"/>
        <end position="299"/>
    </location>
</feature>
<dbReference type="EMBL" id="JAUSSU010000018">
    <property type="protein sequence ID" value="MDQ0116328.1"/>
    <property type="molecule type" value="Genomic_DNA"/>
</dbReference>
<organism evidence="3 4">
    <name type="scientific">Paenibacillus harenae</name>
    <dbReference type="NCBI Taxonomy" id="306543"/>
    <lineage>
        <taxon>Bacteria</taxon>
        <taxon>Bacillati</taxon>
        <taxon>Bacillota</taxon>
        <taxon>Bacilli</taxon>
        <taxon>Bacillales</taxon>
        <taxon>Paenibacillaceae</taxon>
        <taxon>Paenibacillus</taxon>
    </lineage>
</organism>
<evidence type="ECO:0000259" key="2">
    <source>
        <dbReference type="PROSITE" id="PS50883"/>
    </source>
</evidence>
<evidence type="ECO:0000256" key="1">
    <source>
        <dbReference type="SAM" id="Coils"/>
    </source>
</evidence>
<dbReference type="PANTHER" id="PTHR33121:SF82">
    <property type="entry name" value="SIGNAL TRANSDUCTION PROTEIN CONTAINING A EAL DOMAIN"/>
    <property type="match status" value="1"/>
</dbReference>
<dbReference type="Pfam" id="PF10388">
    <property type="entry name" value="YkuI_C"/>
    <property type="match status" value="1"/>
</dbReference>